<sequence>MKLIFALKLWGDWGSGSLQPQWKQSRKQALLFAVQLLPLCKKRQTQLPAPPNELFGVGFDADRVAVAMYCVAVPIVGFARRFGDRFPFCLT</sequence>
<comment type="caution">
    <text evidence="1">The sequence shown here is derived from an EMBL/GenBank/DDBJ whole genome shotgun (WGS) entry which is preliminary data.</text>
</comment>
<keyword evidence="2" id="KW-1185">Reference proteome</keyword>
<dbReference type="Proteomes" id="UP001366503">
    <property type="component" value="Unassembled WGS sequence"/>
</dbReference>
<evidence type="ECO:0000313" key="1">
    <source>
        <dbReference type="EMBL" id="MEI9400771.1"/>
    </source>
</evidence>
<dbReference type="EMBL" id="JAPYKO010000001">
    <property type="protein sequence ID" value="MEI9400771.1"/>
    <property type="molecule type" value="Genomic_DNA"/>
</dbReference>
<accession>A0ABU8K5B8</accession>
<name>A0ABU8K5B8_9HYPH</name>
<dbReference type="RefSeq" id="WP_337091075.1">
    <property type="nucleotide sequence ID" value="NZ_JAPYKO010000001.1"/>
</dbReference>
<reference evidence="1 2" key="1">
    <citation type="submission" date="2022-12" db="EMBL/GenBank/DDBJ databases">
        <authorList>
            <person name="Muema E."/>
        </authorList>
    </citation>
    <scope>NUCLEOTIDE SEQUENCE [LARGE SCALE GENOMIC DNA]</scope>
    <source>
        <strain evidence="2">1330</strain>
    </source>
</reference>
<protein>
    <submittedName>
        <fullName evidence="1">Uncharacterized protein</fullName>
    </submittedName>
</protein>
<evidence type="ECO:0000313" key="2">
    <source>
        <dbReference type="Proteomes" id="UP001366503"/>
    </source>
</evidence>
<organism evidence="1 2">
    <name type="scientific">Mesorhizobium argentiipisi</name>
    <dbReference type="NCBI Taxonomy" id="3015175"/>
    <lineage>
        <taxon>Bacteria</taxon>
        <taxon>Pseudomonadati</taxon>
        <taxon>Pseudomonadota</taxon>
        <taxon>Alphaproteobacteria</taxon>
        <taxon>Hyphomicrobiales</taxon>
        <taxon>Phyllobacteriaceae</taxon>
        <taxon>Mesorhizobium</taxon>
    </lineage>
</organism>
<proteinExistence type="predicted"/>
<gene>
    <name evidence="1" type="ORF">O7A05_00925</name>
</gene>